<feature type="signal peptide" evidence="2">
    <location>
        <begin position="1"/>
        <end position="18"/>
    </location>
</feature>
<accession>A0AAD9DG77</accession>
<sequence length="391" mass="42608">MLIKSVILLLMAGIGATAIRHRYRNHLSFLDVDVDEKEMEGLLRMKKQRMSMMLTTTASTTSSQTTPAAASACNLTPQVRAAKFRQMAIQIAGTPAATLNNENSPQAQALDWISNKDQMTPPLCPSDELEALQRYIMAAFYFATGGGSWKECIAPADSSPAAIAAANQNCSIEATKYPMGDRKYGRDAWLTPKPICDWAGLVCHIDDERKGTLDQIDFEGNNLSGSLIDEIGLLKNLRFLILEQGTIEGEIPESIGNLPLLIVDLDFNRLIGPIPPSLYNIKSLLQLDLNDNQMTGRLSSGVKHWQKMTYLQLNNNAFTGIIPSEIGQLQKLHTAFFHGNGFIGSMPQSVCDNLVTEGGKLSTLEADCAGQSPQVACGAQCCTACFEKMAE</sequence>
<evidence type="ECO:0000256" key="1">
    <source>
        <dbReference type="ARBA" id="ARBA00004196"/>
    </source>
</evidence>
<dbReference type="InterPro" id="IPR032675">
    <property type="entry name" value="LRR_dom_sf"/>
</dbReference>
<evidence type="ECO:0000256" key="2">
    <source>
        <dbReference type="SAM" id="SignalP"/>
    </source>
</evidence>
<dbReference type="PANTHER" id="PTHR48059:SF30">
    <property type="entry name" value="OS06G0587000 PROTEIN"/>
    <property type="match status" value="1"/>
</dbReference>
<dbReference type="Pfam" id="PF00560">
    <property type="entry name" value="LRR_1"/>
    <property type="match status" value="1"/>
</dbReference>
<dbReference type="EMBL" id="JATAAI010000006">
    <property type="protein sequence ID" value="KAK1744705.1"/>
    <property type="molecule type" value="Genomic_DNA"/>
</dbReference>
<protein>
    <submittedName>
        <fullName evidence="3">Leucine-rich repeat domain-containing protein</fullName>
    </submittedName>
</protein>
<gene>
    <name evidence="3" type="ORF">QTG54_003996</name>
</gene>
<dbReference type="AlphaFoldDB" id="A0AAD9DG77"/>
<dbReference type="SUPFAM" id="SSF52058">
    <property type="entry name" value="L domain-like"/>
    <property type="match status" value="1"/>
</dbReference>
<evidence type="ECO:0000313" key="3">
    <source>
        <dbReference type="EMBL" id="KAK1744705.1"/>
    </source>
</evidence>
<dbReference type="InterPro" id="IPR051848">
    <property type="entry name" value="PGIP"/>
</dbReference>
<keyword evidence="2" id="KW-0732">Signal</keyword>
<dbReference type="Proteomes" id="UP001224775">
    <property type="component" value="Unassembled WGS sequence"/>
</dbReference>
<reference evidence="3" key="1">
    <citation type="submission" date="2023-06" db="EMBL/GenBank/DDBJ databases">
        <title>Survivors Of The Sea: Transcriptome response of Skeletonema marinoi to long-term dormancy.</title>
        <authorList>
            <person name="Pinder M.I.M."/>
            <person name="Kourtchenko O."/>
            <person name="Robertson E.K."/>
            <person name="Larsson T."/>
            <person name="Maumus F."/>
            <person name="Osuna-Cruz C.M."/>
            <person name="Vancaester E."/>
            <person name="Stenow R."/>
            <person name="Vandepoele K."/>
            <person name="Ploug H."/>
            <person name="Bruchert V."/>
            <person name="Godhe A."/>
            <person name="Topel M."/>
        </authorList>
    </citation>
    <scope>NUCLEOTIDE SEQUENCE</scope>
    <source>
        <strain evidence="3">R05AC</strain>
    </source>
</reference>
<comment type="subcellular location">
    <subcellularLocation>
        <location evidence="1">Cell envelope</location>
    </subcellularLocation>
</comment>
<name>A0AAD9DG77_9STRA</name>
<feature type="chain" id="PRO_5041974554" evidence="2">
    <location>
        <begin position="19"/>
        <end position="391"/>
    </location>
</feature>
<organism evidence="3 4">
    <name type="scientific">Skeletonema marinoi</name>
    <dbReference type="NCBI Taxonomy" id="267567"/>
    <lineage>
        <taxon>Eukaryota</taxon>
        <taxon>Sar</taxon>
        <taxon>Stramenopiles</taxon>
        <taxon>Ochrophyta</taxon>
        <taxon>Bacillariophyta</taxon>
        <taxon>Coscinodiscophyceae</taxon>
        <taxon>Thalassiosirophycidae</taxon>
        <taxon>Thalassiosirales</taxon>
        <taxon>Skeletonemataceae</taxon>
        <taxon>Skeletonema</taxon>
        <taxon>Skeletonema marinoi-dohrnii complex</taxon>
    </lineage>
</organism>
<keyword evidence="4" id="KW-1185">Reference proteome</keyword>
<dbReference type="PANTHER" id="PTHR48059">
    <property type="entry name" value="POLYGALACTURONASE INHIBITOR 1"/>
    <property type="match status" value="1"/>
</dbReference>
<evidence type="ECO:0000313" key="4">
    <source>
        <dbReference type="Proteomes" id="UP001224775"/>
    </source>
</evidence>
<dbReference type="InterPro" id="IPR001611">
    <property type="entry name" value="Leu-rich_rpt"/>
</dbReference>
<comment type="caution">
    <text evidence="3">The sequence shown here is derived from an EMBL/GenBank/DDBJ whole genome shotgun (WGS) entry which is preliminary data.</text>
</comment>
<dbReference type="Gene3D" id="3.80.10.10">
    <property type="entry name" value="Ribonuclease Inhibitor"/>
    <property type="match status" value="2"/>
</dbReference>
<proteinExistence type="predicted"/>